<dbReference type="PANTHER" id="PTHR10587:SF134">
    <property type="entry name" value="SECRETED PROTEIN"/>
    <property type="match status" value="1"/>
</dbReference>
<dbReference type="RefSeq" id="WP_153972546.1">
    <property type="nucleotide sequence ID" value="NZ_JACRWE010000008.1"/>
</dbReference>
<comment type="caution">
    <text evidence="2">The sequence shown here is derived from an EMBL/GenBank/DDBJ whole genome shotgun (WGS) entry which is preliminary data.</text>
</comment>
<keyword evidence="3" id="KW-1185">Reference proteome</keyword>
<dbReference type="PANTHER" id="PTHR10587">
    <property type="entry name" value="GLYCOSYL TRANSFERASE-RELATED"/>
    <property type="match status" value="1"/>
</dbReference>
<dbReference type="Pfam" id="PF01522">
    <property type="entry name" value="Polysacc_deac_1"/>
    <property type="match status" value="1"/>
</dbReference>
<name>A0ABR7JSH1_9FIRM</name>
<proteinExistence type="predicted"/>
<dbReference type="Gene3D" id="3.20.20.370">
    <property type="entry name" value="Glycoside hydrolase/deacetylase"/>
    <property type="match status" value="1"/>
</dbReference>
<sequence length="279" mass="31634">MKKLKIIIPIICCLVFGIGCSNNQYIDKTDNRSTNDDIVEVESEEEVINNIIEKYDSIEPTEWGEKVNGVVNKINTKEKIISLTFDACGGKYGSDYDEDLIQYLIDEQIPATLFVNRRWIEVNKDKFLELANNDLFEIENHGYEHRPLSVTSNSIYGIDGTGNIKSVIDEIKLNEKTIYELTGRTTKYFRSGTAYYDDVSIKIALDLGYKIVGFTVNGDAGATFSKSQIENALSKSTSGDIVICHFNQPKKYTYEGLQYALKELRDKGYSFVKLEDTNI</sequence>
<dbReference type="EMBL" id="JACRWE010000008">
    <property type="protein sequence ID" value="MBC5997855.1"/>
    <property type="molecule type" value="Genomic_DNA"/>
</dbReference>
<dbReference type="InterPro" id="IPR002509">
    <property type="entry name" value="NODB_dom"/>
</dbReference>
<dbReference type="PROSITE" id="PS51677">
    <property type="entry name" value="NODB"/>
    <property type="match status" value="1"/>
</dbReference>
<protein>
    <submittedName>
        <fullName evidence="2">Polysaccharide deacetylase family protein</fullName>
    </submittedName>
</protein>
<evidence type="ECO:0000313" key="3">
    <source>
        <dbReference type="Proteomes" id="UP000609849"/>
    </source>
</evidence>
<evidence type="ECO:0000313" key="2">
    <source>
        <dbReference type="EMBL" id="MBC5997855.1"/>
    </source>
</evidence>
<dbReference type="CDD" id="cd10955">
    <property type="entry name" value="CE4_BH0857_like"/>
    <property type="match status" value="1"/>
</dbReference>
<organism evidence="2 3">
    <name type="scientific">Romboutsia faecis</name>
    <dbReference type="NCBI Taxonomy" id="2764597"/>
    <lineage>
        <taxon>Bacteria</taxon>
        <taxon>Bacillati</taxon>
        <taxon>Bacillota</taxon>
        <taxon>Clostridia</taxon>
        <taxon>Peptostreptococcales</taxon>
        <taxon>Peptostreptococcaceae</taxon>
        <taxon>Romboutsia</taxon>
    </lineage>
</organism>
<accession>A0ABR7JSH1</accession>
<gene>
    <name evidence="2" type="ORF">H8923_13915</name>
</gene>
<dbReference type="InterPro" id="IPR050248">
    <property type="entry name" value="Polysacc_deacetylase_ArnD"/>
</dbReference>
<dbReference type="InterPro" id="IPR011330">
    <property type="entry name" value="Glyco_hydro/deAcase_b/a-brl"/>
</dbReference>
<feature type="domain" description="NodB homology" evidence="1">
    <location>
        <begin position="79"/>
        <end position="272"/>
    </location>
</feature>
<evidence type="ECO:0000259" key="1">
    <source>
        <dbReference type="PROSITE" id="PS51677"/>
    </source>
</evidence>
<dbReference type="SUPFAM" id="SSF88713">
    <property type="entry name" value="Glycoside hydrolase/deacetylase"/>
    <property type="match status" value="1"/>
</dbReference>
<reference evidence="2 3" key="1">
    <citation type="submission" date="2020-08" db="EMBL/GenBank/DDBJ databases">
        <authorList>
            <person name="Liu C."/>
            <person name="Sun Q."/>
        </authorList>
    </citation>
    <scope>NUCLEOTIDE SEQUENCE [LARGE SCALE GENOMIC DNA]</scope>
    <source>
        <strain evidence="2 3">NSJ-18</strain>
    </source>
</reference>
<dbReference type="PROSITE" id="PS51257">
    <property type="entry name" value="PROKAR_LIPOPROTEIN"/>
    <property type="match status" value="1"/>
</dbReference>
<dbReference type="Proteomes" id="UP000609849">
    <property type="component" value="Unassembled WGS sequence"/>
</dbReference>